<accession>A0ABX7G331</accession>
<reference evidence="2 3" key="1">
    <citation type="journal article" date="2012" name="Antonie Van Leeuwenhoek">
        <title>Shewanella litorisediminis sp. nov., a gammaproteobacterium isolated from a tidal flat sediment.</title>
        <authorList>
            <person name="Lee M.H."/>
            <person name="Yoon J.H."/>
        </authorList>
    </citation>
    <scope>NUCLEOTIDE SEQUENCE [LARGE SCALE GENOMIC DNA]</scope>
    <source>
        <strain evidence="2 3">SMK1-12</strain>
    </source>
</reference>
<dbReference type="Gene3D" id="3.40.50.150">
    <property type="entry name" value="Vaccinia Virus protein VP39"/>
    <property type="match status" value="1"/>
</dbReference>
<sequence>MKAVSVWSLLALSLLVPAVVDAREIGPHIRNAMTDKARPAADRGRDIQRKPDLILSYFEVAPGQKVLDLFSGGGYYTELLARAVGKDGRVVAHNNQAYLPFAGDELKQRDYAARLPNVETLLAEANDLHFVDQSFDRIFFVLGFHDALYSTQDWPSIDVDKLVALMLSSLKSGGQVAIIDHRAKPGSGADVAEQLHRMDPVLVIEKMTEAGFRYDGELDALANKSDPLDISVFDKSIRGHSDRFVLKFTKP</sequence>
<feature type="chain" id="PRO_5045580445" evidence="1">
    <location>
        <begin position="23"/>
        <end position="251"/>
    </location>
</feature>
<dbReference type="PIRSF" id="PIRSF031679">
    <property type="entry name" value="Mtase_Alr7345_prd"/>
    <property type="match status" value="1"/>
</dbReference>
<keyword evidence="2" id="KW-0489">Methyltransferase</keyword>
<dbReference type="Proteomes" id="UP000596252">
    <property type="component" value="Chromosome"/>
</dbReference>
<evidence type="ECO:0000313" key="3">
    <source>
        <dbReference type="Proteomes" id="UP000596252"/>
    </source>
</evidence>
<dbReference type="InterPro" id="IPR029063">
    <property type="entry name" value="SAM-dependent_MTases_sf"/>
</dbReference>
<keyword evidence="2" id="KW-0808">Transferase</keyword>
<dbReference type="EMBL" id="CP069213">
    <property type="protein sequence ID" value="QRH01668.1"/>
    <property type="molecule type" value="Genomic_DNA"/>
</dbReference>
<organism evidence="2 3">
    <name type="scientific">Shewanella litorisediminis</name>
    <dbReference type="NCBI Taxonomy" id="1173586"/>
    <lineage>
        <taxon>Bacteria</taxon>
        <taxon>Pseudomonadati</taxon>
        <taxon>Pseudomonadota</taxon>
        <taxon>Gammaproteobacteria</taxon>
        <taxon>Alteromonadales</taxon>
        <taxon>Shewanellaceae</taxon>
        <taxon>Shewanella</taxon>
    </lineage>
</organism>
<dbReference type="InterPro" id="IPR016980">
    <property type="entry name" value="S-AdoMet-dep_MeTrfase_Alr7345"/>
</dbReference>
<proteinExistence type="predicted"/>
<evidence type="ECO:0000256" key="1">
    <source>
        <dbReference type="SAM" id="SignalP"/>
    </source>
</evidence>
<dbReference type="GO" id="GO:0008168">
    <property type="term" value="F:methyltransferase activity"/>
    <property type="evidence" value="ECO:0007669"/>
    <property type="project" value="UniProtKB-KW"/>
</dbReference>
<feature type="signal peptide" evidence="1">
    <location>
        <begin position="1"/>
        <end position="22"/>
    </location>
</feature>
<evidence type="ECO:0000313" key="2">
    <source>
        <dbReference type="EMBL" id="QRH01668.1"/>
    </source>
</evidence>
<protein>
    <submittedName>
        <fullName evidence="2">Class I SAM-dependent methyltransferase</fullName>
    </submittedName>
</protein>
<dbReference type="Pfam" id="PF01209">
    <property type="entry name" value="Ubie_methyltran"/>
    <property type="match status" value="1"/>
</dbReference>
<dbReference type="SUPFAM" id="SSF53335">
    <property type="entry name" value="S-adenosyl-L-methionine-dependent methyltransferases"/>
    <property type="match status" value="1"/>
</dbReference>
<name>A0ABX7G331_9GAMM</name>
<keyword evidence="1" id="KW-0732">Signal</keyword>
<dbReference type="CDD" id="cd02440">
    <property type="entry name" value="AdoMet_MTases"/>
    <property type="match status" value="1"/>
</dbReference>
<dbReference type="RefSeq" id="WP_203325341.1">
    <property type="nucleotide sequence ID" value="NZ_CP069213.1"/>
</dbReference>
<dbReference type="GO" id="GO:0032259">
    <property type="term" value="P:methylation"/>
    <property type="evidence" value="ECO:0007669"/>
    <property type="project" value="UniProtKB-KW"/>
</dbReference>
<gene>
    <name evidence="2" type="ORF">JQC75_17775</name>
</gene>
<keyword evidence="3" id="KW-1185">Reference proteome</keyword>